<dbReference type="GO" id="GO:0005975">
    <property type="term" value="P:carbohydrate metabolic process"/>
    <property type="evidence" value="ECO:0007669"/>
    <property type="project" value="InterPro"/>
</dbReference>
<dbReference type="InterPro" id="IPR054363">
    <property type="entry name" value="GH95_cat"/>
</dbReference>
<dbReference type="InterPro" id="IPR012341">
    <property type="entry name" value="6hp_glycosidase-like_sf"/>
</dbReference>
<dbReference type="Proteomes" id="UP000626092">
    <property type="component" value="Unassembled WGS sequence"/>
</dbReference>
<evidence type="ECO:0000313" key="2">
    <source>
        <dbReference type="EMBL" id="KAF7123998.1"/>
    </source>
</evidence>
<sequence>MFSLMHKQEVMLGHLRNWSKLTDGCMQSQIDHLQWALSDVQNNLRRSREFDREQDMRRELGELLMKQETYWAQRSKLNWLMMGDRNTRHWVNVVINYLVERVRKAQSRLYPTKIARDGSTMELAQDFEDAEVHHRRVSQLLACFRVSQSLLRELLTSVELQTVRCTREVVS</sequence>
<dbReference type="Gene3D" id="1.50.10.10">
    <property type="match status" value="1"/>
</dbReference>
<gene>
    <name evidence="2" type="ORF">RHSIM_Rhsim12G0174700</name>
</gene>
<evidence type="ECO:0000313" key="3">
    <source>
        <dbReference type="Proteomes" id="UP000626092"/>
    </source>
</evidence>
<name>A0A834G3D8_RHOSS</name>
<dbReference type="OrthoDB" id="1305855at2759"/>
<feature type="domain" description="Glycosyl hydrolase family 95 catalytic" evidence="1">
    <location>
        <begin position="98"/>
        <end position="148"/>
    </location>
</feature>
<dbReference type="AlphaFoldDB" id="A0A834G3D8"/>
<keyword evidence="3" id="KW-1185">Reference proteome</keyword>
<dbReference type="Pfam" id="PF22124">
    <property type="entry name" value="Glyco_hydro_95_cat"/>
    <property type="match status" value="1"/>
</dbReference>
<proteinExistence type="predicted"/>
<reference evidence="2" key="1">
    <citation type="submission" date="2019-11" db="EMBL/GenBank/DDBJ databases">
        <authorList>
            <person name="Liu Y."/>
            <person name="Hou J."/>
            <person name="Li T.-Q."/>
            <person name="Guan C.-H."/>
            <person name="Wu X."/>
            <person name="Wu H.-Z."/>
            <person name="Ling F."/>
            <person name="Zhang R."/>
            <person name="Shi X.-G."/>
            <person name="Ren J.-P."/>
            <person name="Chen E.-F."/>
            <person name="Sun J.-M."/>
        </authorList>
    </citation>
    <scope>NUCLEOTIDE SEQUENCE</scope>
    <source>
        <strain evidence="2">Adult_tree_wgs_1</strain>
        <tissue evidence="2">Leaves</tissue>
    </source>
</reference>
<protein>
    <recommendedName>
        <fullName evidence="1">Glycosyl hydrolase family 95 catalytic domain-containing protein</fullName>
    </recommendedName>
</protein>
<accession>A0A834G3D8</accession>
<dbReference type="EMBL" id="WJXA01000012">
    <property type="protein sequence ID" value="KAF7123998.1"/>
    <property type="molecule type" value="Genomic_DNA"/>
</dbReference>
<evidence type="ECO:0000259" key="1">
    <source>
        <dbReference type="Pfam" id="PF22124"/>
    </source>
</evidence>
<organism evidence="2 3">
    <name type="scientific">Rhododendron simsii</name>
    <name type="common">Sims's rhododendron</name>
    <dbReference type="NCBI Taxonomy" id="118357"/>
    <lineage>
        <taxon>Eukaryota</taxon>
        <taxon>Viridiplantae</taxon>
        <taxon>Streptophyta</taxon>
        <taxon>Embryophyta</taxon>
        <taxon>Tracheophyta</taxon>
        <taxon>Spermatophyta</taxon>
        <taxon>Magnoliopsida</taxon>
        <taxon>eudicotyledons</taxon>
        <taxon>Gunneridae</taxon>
        <taxon>Pentapetalae</taxon>
        <taxon>asterids</taxon>
        <taxon>Ericales</taxon>
        <taxon>Ericaceae</taxon>
        <taxon>Ericoideae</taxon>
        <taxon>Rhodoreae</taxon>
        <taxon>Rhododendron</taxon>
    </lineage>
</organism>
<comment type="caution">
    <text evidence="2">The sequence shown here is derived from an EMBL/GenBank/DDBJ whole genome shotgun (WGS) entry which is preliminary data.</text>
</comment>